<dbReference type="InterPro" id="IPR048020">
    <property type="entry name" value="Transpos_IS3"/>
</dbReference>
<dbReference type="GO" id="GO:0003676">
    <property type="term" value="F:nucleic acid binding"/>
    <property type="evidence" value="ECO:0007669"/>
    <property type="project" value="InterPro"/>
</dbReference>
<dbReference type="EMBL" id="CP002826">
    <property type="protein sequence ID" value="AEI05246.1"/>
    <property type="molecule type" value="Genomic_DNA"/>
</dbReference>
<organism evidence="2 3">
    <name type="scientific">Afipia carboxidovorans (strain ATCC 49405 / DSM 1227 / KCTC 32145 / OM5)</name>
    <name type="common">Oligotropha carboxidovorans</name>
    <dbReference type="NCBI Taxonomy" id="504832"/>
    <lineage>
        <taxon>Bacteria</taxon>
        <taxon>Pseudomonadati</taxon>
        <taxon>Pseudomonadota</taxon>
        <taxon>Alphaproteobacteria</taxon>
        <taxon>Hyphomicrobiales</taxon>
        <taxon>Nitrobacteraceae</taxon>
        <taxon>Afipia</taxon>
    </lineage>
</organism>
<dbReference type="GO" id="GO:0015074">
    <property type="term" value="P:DNA integration"/>
    <property type="evidence" value="ECO:0007669"/>
    <property type="project" value="InterPro"/>
</dbReference>
<dbReference type="STRING" id="504832.OCA5_c05220"/>
<dbReference type="HOGENOM" id="CLU_052819_0_0_5"/>
<dbReference type="Proteomes" id="UP000007730">
    <property type="component" value="Chromosome"/>
</dbReference>
<dbReference type="InterPro" id="IPR036397">
    <property type="entry name" value="RNaseH_sf"/>
</dbReference>
<proteinExistence type="predicted"/>
<dbReference type="PROSITE" id="PS50994">
    <property type="entry name" value="INTEGRASE"/>
    <property type="match status" value="1"/>
</dbReference>
<dbReference type="Pfam" id="PF13276">
    <property type="entry name" value="HTH_21"/>
    <property type="match status" value="1"/>
</dbReference>
<evidence type="ECO:0000259" key="1">
    <source>
        <dbReference type="PROSITE" id="PS50994"/>
    </source>
</evidence>
<sequence length="282" mass="31768">MKTVCDVIGVARSNIAVSVRAPIAKPLGRPPQPEADLLDEIKAVIGEMPTYGYRRVWAVLRRTAEAQGLQPPNHKRVYRIMKAHGLLLQRHAGGAEERRHDGRIAVDRSNLRWCSDGFELGCDNGEKVRIAFALDCCDREAIGFVATTEGIKGEDVRDLMVTAVEHRFGRVNRLPVTIEWLTDNGSGYVAHDPRRFARDIGFEPRTTPVESPQSNGMAEAFVRTMKRDYARVSPLPDAAAVMRQLPAWFEHYNTVHPHRALSYRSPREFIASRSNRENMSDL</sequence>
<dbReference type="Gene3D" id="3.30.420.10">
    <property type="entry name" value="Ribonuclease H-like superfamily/Ribonuclease H"/>
    <property type="match status" value="1"/>
</dbReference>
<dbReference type="PANTHER" id="PTHR47515">
    <property type="entry name" value="LOW CALCIUM RESPONSE LOCUS PROTEIN T"/>
    <property type="match status" value="1"/>
</dbReference>
<name>F8BWA8_AFIC5</name>
<dbReference type="NCBIfam" id="NF033516">
    <property type="entry name" value="transpos_IS3"/>
    <property type="match status" value="1"/>
</dbReference>
<evidence type="ECO:0000313" key="3">
    <source>
        <dbReference type="Proteomes" id="UP000007730"/>
    </source>
</evidence>
<dbReference type="PANTHER" id="PTHR47515:SF2">
    <property type="entry name" value="INTEGRASE CORE DOMAIN PROTEIN"/>
    <property type="match status" value="1"/>
</dbReference>
<dbReference type="Pfam" id="PF13683">
    <property type="entry name" value="rve_3"/>
    <property type="match status" value="1"/>
</dbReference>
<reference evidence="2 3" key="1">
    <citation type="journal article" date="2011" name="J. Bacteriol.">
        <title>Complete genome sequences of the chemolithoautotrophic Oligotropha carboxidovorans strains OM4 and OM5.</title>
        <authorList>
            <person name="Volland S."/>
            <person name="Rachinger M."/>
            <person name="Strittmatter A."/>
            <person name="Daniel R."/>
            <person name="Gottschalk G."/>
            <person name="Meyer O."/>
        </authorList>
    </citation>
    <scope>NUCLEOTIDE SEQUENCE [LARGE SCALE GENOMIC DNA]</scope>
    <source>
        <strain evidence="3">ATCC 49405 / DSM 1227 / KCTC 32145 / OM5</strain>
    </source>
</reference>
<dbReference type="InterPro" id="IPR012337">
    <property type="entry name" value="RNaseH-like_sf"/>
</dbReference>
<dbReference type="InterPro" id="IPR001584">
    <property type="entry name" value="Integrase_cat-core"/>
</dbReference>
<feature type="domain" description="Integrase catalytic" evidence="1">
    <location>
        <begin position="105"/>
        <end position="274"/>
    </location>
</feature>
<dbReference type="KEGG" id="ocg:OCA5_c05220"/>
<evidence type="ECO:0000313" key="2">
    <source>
        <dbReference type="EMBL" id="AEI05246.1"/>
    </source>
</evidence>
<accession>F8BWA8</accession>
<dbReference type="SUPFAM" id="SSF53098">
    <property type="entry name" value="Ribonuclease H-like"/>
    <property type="match status" value="1"/>
</dbReference>
<protein>
    <submittedName>
        <fullName evidence="2">Integrase</fullName>
    </submittedName>
</protein>
<keyword evidence="3" id="KW-1185">Reference proteome</keyword>
<dbReference type="AlphaFoldDB" id="F8BWA8"/>
<dbReference type="InterPro" id="IPR025948">
    <property type="entry name" value="HTH-like_dom"/>
</dbReference>
<gene>
    <name evidence="2" type="ordered locus">OCA5_c05220</name>
</gene>